<proteinExistence type="predicted"/>
<name>A0A9N9E0Y4_9GLOM</name>
<feature type="transmembrane region" description="Helical" evidence="2">
    <location>
        <begin position="72"/>
        <end position="93"/>
    </location>
</feature>
<comment type="caution">
    <text evidence="3">The sequence shown here is derived from an EMBL/GenBank/DDBJ whole genome shotgun (WGS) entry which is preliminary data.</text>
</comment>
<keyword evidence="4" id="KW-1185">Reference proteome</keyword>
<reference evidence="3" key="1">
    <citation type="submission" date="2021-06" db="EMBL/GenBank/DDBJ databases">
        <authorList>
            <person name="Kallberg Y."/>
            <person name="Tangrot J."/>
            <person name="Rosling A."/>
        </authorList>
    </citation>
    <scope>NUCLEOTIDE SEQUENCE</scope>
    <source>
        <strain evidence="3">BR232B</strain>
    </source>
</reference>
<sequence length="128" mass="14602">TRALLGAASKTKNGEKPPPVALTEKEKRKQRNIRHGVIGVTTGVLLGGMYWIGGRFGRDQFRIPQRVQYLQLYGRVLPASWPIMAMMTMMMSAPYKSLRTRKRCIMRYGYNLGYNGVTNWHRRNGLAS</sequence>
<dbReference type="Proteomes" id="UP000789739">
    <property type="component" value="Unassembled WGS sequence"/>
</dbReference>
<feature type="non-terminal residue" evidence="3">
    <location>
        <position position="128"/>
    </location>
</feature>
<keyword evidence="2" id="KW-1133">Transmembrane helix</keyword>
<gene>
    <name evidence="3" type="ORF">PBRASI_LOCUS10767</name>
</gene>
<evidence type="ECO:0000256" key="2">
    <source>
        <dbReference type="SAM" id="Phobius"/>
    </source>
</evidence>
<keyword evidence="2" id="KW-0812">Transmembrane</keyword>
<keyword evidence="2" id="KW-0472">Membrane</keyword>
<dbReference type="EMBL" id="CAJVPI010003652">
    <property type="protein sequence ID" value="CAG8660707.1"/>
    <property type="molecule type" value="Genomic_DNA"/>
</dbReference>
<feature type="region of interest" description="Disordered" evidence="1">
    <location>
        <begin position="1"/>
        <end position="28"/>
    </location>
</feature>
<feature type="transmembrane region" description="Helical" evidence="2">
    <location>
        <begin position="33"/>
        <end position="52"/>
    </location>
</feature>
<dbReference type="AlphaFoldDB" id="A0A9N9E0Y4"/>
<protein>
    <submittedName>
        <fullName evidence="3">3054_t:CDS:1</fullName>
    </submittedName>
</protein>
<evidence type="ECO:0000313" key="4">
    <source>
        <dbReference type="Proteomes" id="UP000789739"/>
    </source>
</evidence>
<organism evidence="3 4">
    <name type="scientific">Paraglomus brasilianum</name>
    <dbReference type="NCBI Taxonomy" id="144538"/>
    <lineage>
        <taxon>Eukaryota</taxon>
        <taxon>Fungi</taxon>
        <taxon>Fungi incertae sedis</taxon>
        <taxon>Mucoromycota</taxon>
        <taxon>Glomeromycotina</taxon>
        <taxon>Glomeromycetes</taxon>
        <taxon>Paraglomerales</taxon>
        <taxon>Paraglomeraceae</taxon>
        <taxon>Paraglomus</taxon>
    </lineage>
</organism>
<evidence type="ECO:0000256" key="1">
    <source>
        <dbReference type="SAM" id="MobiDB-lite"/>
    </source>
</evidence>
<evidence type="ECO:0000313" key="3">
    <source>
        <dbReference type="EMBL" id="CAG8660707.1"/>
    </source>
</evidence>
<accession>A0A9N9E0Y4</accession>